<dbReference type="GO" id="GO:0005525">
    <property type="term" value="F:GTP binding"/>
    <property type="evidence" value="ECO:0007669"/>
    <property type="project" value="UniProtKB-KW"/>
</dbReference>
<dbReference type="SUPFAM" id="SSF52540">
    <property type="entry name" value="P-loop containing nucleoside triphosphate hydrolases"/>
    <property type="match status" value="1"/>
</dbReference>
<evidence type="ECO:0000313" key="5">
    <source>
        <dbReference type="Proteomes" id="UP001061958"/>
    </source>
</evidence>
<feature type="region of interest" description="Disordered" evidence="3">
    <location>
        <begin position="1"/>
        <end position="24"/>
    </location>
</feature>
<keyword evidence="5" id="KW-1185">Reference proteome</keyword>
<dbReference type="GO" id="GO:0003924">
    <property type="term" value="F:GTPase activity"/>
    <property type="evidence" value="ECO:0007669"/>
    <property type="project" value="InterPro"/>
</dbReference>
<organism evidence="4 5">
    <name type="scientific">Galdieria partita</name>
    <dbReference type="NCBI Taxonomy" id="83374"/>
    <lineage>
        <taxon>Eukaryota</taxon>
        <taxon>Rhodophyta</taxon>
        <taxon>Bangiophyceae</taxon>
        <taxon>Galdieriales</taxon>
        <taxon>Galdieriaceae</taxon>
        <taxon>Galdieria</taxon>
    </lineage>
</organism>
<comment type="caution">
    <text evidence="4">The sequence shown here is derived from an EMBL/GenBank/DDBJ whole genome shotgun (WGS) entry which is preliminary data.</text>
</comment>
<feature type="compositionally biased region" description="Polar residues" evidence="3">
    <location>
        <begin position="1"/>
        <end position="16"/>
    </location>
</feature>
<keyword evidence="1" id="KW-0547">Nucleotide-binding</keyword>
<accession>A0A9C7PWX3</accession>
<dbReference type="EMBL" id="BQMJ01000026">
    <property type="protein sequence ID" value="GJQ11704.1"/>
    <property type="molecule type" value="Genomic_DNA"/>
</dbReference>
<reference evidence="4" key="1">
    <citation type="journal article" date="2022" name="Proc. Natl. Acad. Sci. U.S.A.">
        <title>Life cycle and functional genomics of the unicellular red alga Galdieria for elucidating algal and plant evolution and industrial use.</title>
        <authorList>
            <person name="Hirooka S."/>
            <person name="Itabashi T."/>
            <person name="Ichinose T.M."/>
            <person name="Onuma R."/>
            <person name="Fujiwara T."/>
            <person name="Yamashita S."/>
            <person name="Jong L.W."/>
            <person name="Tomita R."/>
            <person name="Iwane A.H."/>
            <person name="Miyagishima S.Y."/>
        </authorList>
    </citation>
    <scope>NUCLEOTIDE SEQUENCE</scope>
    <source>
        <strain evidence="4">NBRC 102759</strain>
    </source>
</reference>
<evidence type="ECO:0000313" key="4">
    <source>
        <dbReference type="EMBL" id="GJQ11704.1"/>
    </source>
</evidence>
<sequence>MGCFQSQPLDYPSSPSEAAAATTTTASGDEFVQTPLKTWNIILSGQHTLAAQLFSKLKGSTYFGENTKVICCGHITLFIHWVDTSGEFLPLPSNTGEVRGIVFILDATNKEDISTAKQSLENICGFYSSYFRDLTLLILAQGTEEPSAVGFREVKHVLNLRWLPVDGHFIQSCSLDTGEGVQQGLESLIKGILQVDYQMEQDARMQSMLAFSMFMTPMPFF</sequence>
<evidence type="ECO:0000256" key="2">
    <source>
        <dbReference type="ARBA" id="ARBA00023134"/>
    </source>
</evidence>
<dbReference type="Gene3D" id="3.40.50.300">
    <property type="entry name" value="P-loop containing nucleotide triphosphate hydrolases"/>
    <property type="match status" value="1"/>
</dbReference>
<dbReference type="InterPro" id="IPR027417">
    <property type="entry name" value="P-loop_NTPase"/>
</dbReference>
<dbReference type="Pfam" id="PF00025">
    <property type="entry name" value="Arf"/>
    <property type="match status" value="1"/>
</dbReference>
<dbReference type="Proteomes" id="UP001061958">
    <property type="component" value="Unassembled WGS sequence"/>
</dbReference>
<protein>
    <submittedName>
        <fullName evidence="4">Uncharacterized protein</fullName>
    </submittedName>
</protein>
<dbReference type="InterPro" id="IPR006689">
    <property type="entry name" value="Small_GTPase_ARF/SAR"/>
</dbReference>
<evidence type="ECO:0000256" key="3">
    <source>
        <dbReference type="SAM" id="MobiDB-lite"/>
    </source>
</evidence>
<name>A0A9C7PWX3_9RHOD</name>
<keyword evidence="2" id="KW-0342">GTP-binding</keyword>
<evidence type="ECO:0000256" key="1">
    <source>
        <dbReference type="ARBA" id="ARBA00022741"/>
    </source>
</evidence>
<gene>
    <name evidence="4" type="ORF">GpartN1_g3495.t1</name>
</gene>
<dbReference type="AlphaFoldDB" id="A0A9C7PWX3"/>
<reference evidence="4" key="2">
    <citation type="submission" date="2022-01" db="EMBL/GenBank/DDBJ databases">
        <authorList>
            <person name="Hirooka S."/>
            <person name="Miyagishima S.Y."/>
        </authorList>
    </citation>
    <scope>NUCLEOTIDE SEQUENCE</scope>
    <source>
        <strain evidence="4">NBRC 102759</strain>
    </source>
</reference>
<proteinExistence type="predicted"/>
<dbReference type="OrthoDB" id="10312794at2759"/>